<dbReference type="RefSeq" id="XP_008179150.1">
    <property type="nucleotide sequence ID" value="XM_008180928.2"/>
</dbReference>
<dbReference type="GeneID" id="100159407"/>
<organism evidence="1 2">
    <name type="scientific">Acyrthosiphon pisum</name>
    <name type="common">Pea aphid</name>
    <dbReference type="NCBI Taxonomy" id="7029"/>
    <lineage>
        <taxon>Eukaryota</taxon>
        <taxon>Metazoa</taxon>
        <taxon>Ecdysozoa</taxon>
        <taxon>Arthropoda</taxon>
        <taxon>Hexapoda</taxon>
        <taxon>Insecta</taxon>
        <taxon>Pterygota</taxon>
        <taxon>Neoptera</taxon>
        <taxon>Paraneoptera</taxon>
        <taxon>Hemiptera</taxon>
        <taxon>Sternorrhyncha</taxon>
        <taxon>Aphidomorpha</taxon>
        <taxon>Aphidoidea</taxon>
        <taxon>Aphididae</taxon>
        <taxon>Macrosiphini</taxon>
        <taxon>Acyrthosiphon</taxon>
    </lineage>
</organism>
<keyword evidence="2" id="KW-1185">Reference proteome</keyword>
<dbReference type="OrthoDB" id="9822052at2759"/>
<sequence length="372" mass="42173">MLETEDVFDDWFFNSFKRYHKLQMFGVDKPIFSMELSCDSSVCLACEKPGENGFEVLNLELPNKLYQIENEHDSISTSRDLKIKCGTLTDNRLIDMKTLFGKSKTILSEEGVGKVSIYDMDPHKSDQMIPLVNIDNKVENAHLAVDCTTDTLIIWGKENSCHTGCVFNMGNNTKTLMIRDVTNDPECIYTPHFISKNELVVQNSENGSFDLYDLTSGQHVKNIHLPEADSYAKWFLNTAYTSSKETTTLNLTLISNSGTLLTYDLRNCKTPTMYQRELFPKCNNNINISLDPTNPQNYAVSGFDGNVYIIEVSDCNTNLKHKFKHEGHMFTEDEDLCQNTVTSSTLWLPMCGRDTLLSTAIDGSIQGWQYIS</sequence>
<dbReference type="OMA" id="HVIFGSH"/>
<dbReference type="EnsemblMetazoa" id="XM_008180928.3">
    <property type="protein sequence ID" value="XP_008179150.1"/>
    <property type="gene ID" value="LOC100159407"/>
</dbReference>
<dbReference type="PANTHER" id="PTHR46947:SF1">
    <property type="entry name" value="WD REPEAT-CONTAINING PROTEIN 73"/>
    <property type="match status" value="1"/>
</dbReference>
<evidence type="ECO:0000313" key="1">
    <source>
        <dbReference type="EnsemblMetazoa" id="XP_008179150.1"/>
    </source>
</evidence>
<dbReference type="Gene3D" id="2.130.10.10">
    <property type="entry name" value="YVTN repeat-like/Quinoprotein amine dehydrogenase"/>
    <property type="match status" value="1"/>
</dbReference>
<dbReference type="InterPro" id="IPR015943">
    <property type="entry name" value="WD40/YVTN_repeat-like_dom_sf"/>
</dbReference>
<dbReference type="InterPro" id="IPR042795">
    <property type="entry name" value="Wdr73"/>
</dbReference>
<evidence type="ECO:0008006" key="3">
    <source>
        <dbReference type="Google" id="ProtNLM"/>
    </source>
</evidence>
<evidence type="ECO:0000313" key="2">
    <source>
        <dbReference type="Proteomes" id="UP000007819"/>
    </source>
</evidence>
<dbReference type="GO" id="GO:0031122">
    <property type="term" value="P:cytoplasmic microtubule organization"/>
    <property type="evidence" value="ECO:0007669"/>
    <property type="project" value="TreeGrafter"/>
</dbReference>
<proteinExistence type="predicted"/>
<dbReference type="Proteomes" id="UP000007819">
    <property type="component" value="Chromosome A2"/>
</dbReference>
<dbReference type="AlphaFoldDB" id="A0A8R1X0V3"/>
<reference evidence="1" key="2">
    <citation type="submission" date="2022-06" db="UniProtKB">
        <authorList>
            <consortium name="EnsemblMetazoa"/>
        </authorList>
    </citation>
    <scope>IDENTIFICATION</scope>
</reference>
<reference evidence="2" key="1">
    <citation type="submission" date="2010-06" db="EMBL/GenBank/DDBJ databases">
        <authorList>
            <person name="Jiang H."/>
            <person name="Abraham K."/>
            <person name="Ali S."/>
            <person name="Alsbrooks S.L."/>
            <person name="Anim B.N."/>
            <person name="Anosike U.S."/>
            <person name="Attaway T."/>
            <person name="Bandaranaike D.P."/>
            <person name="Battles P.K."/>
            <person name="Bell S.N."/>
            <person name="Bell A.V."/>
            <person name="Beltran B."/>
            <person name="Bickham C."/>
            <person name="Bustamante Y."/>
            <person name="Caleb T."/>
            <person name="Canada A."/>
            <person name="Cardenas V."/>
            <person name="Carter K."/>
            <person name="Chacko J."/>
            <person name="Chandrabose M.N."/>
            <person name="Chavez D."/>
            <person name="Chavez A."/>
            <person name="Chen L."/>
            <person name="Chu H.-S."/>
            <person name="Claassen K.J."/>
            <person name="Cockrell R."/>
            <person name="Collins M."/>
            <person name="Cooper J.A."/>
            <person name="Cree A."/>
            <person name="Curry S.M."/>
            <person name="Da Y."/>
            <person name="Dao M.D."/>
            <person name="Das B."/>
            <person name="Davila M.-L."/>
            <person name="Davy-Carroll L."/>
            <person name="Denson S."/>
            <person name="Dinh H."/>
            <person name="Ebong V.E."/>
            <person name="Edwards J.R."/>
            <person name="Egan A."/>
            <person name="El-Daye J."/>
            <person name="Escobedo L."/>
            <person name="Fernandez S."/>
            <person name="Fernando P.R."/>
            <person name="Flagg N."/>
            <person name="Forbes L.D."/>
            <person name="Fowler R.G."/>
            <person name="Fu Q."/>
            <person name="Gabisi R.A."/>
            <person name="Ganer J."/>
            <person name="Garbino Pronczuk A."/>
            <person name="Garcia R.M."/>
            <person name="Garner T."/>
            <person name="Garrett T.E."/>
            <person name="Gonzalez D.A."/>
            <person name="Hamid H."/>
            <person name="Hawkins E.S."/>
            <person name="Hirani K."/>
            <person name="Hogues M.E."/>
            <person name="Hollins B."/>
            <person name="Hsiao C.-H."/>
            <person name="Jabil R."/>
            <person name="James M.L."/>
            <person name="Jhangiani S.N."/>
            <person name="Johnson B."/>
            <person name="Johnson Q."/>
            <person name="Joshi V."/>
            <person name="Kalu J.B."/>
            <person name="Kam C."/>
            <person name="Kashfia A."/>
            <person name="Keebler J."/>
            <person name="Kisamo H."/>
            <person name="Kovar C.L."/>
            <person name="Lago L.A."/>
            <person name="Lai C.-Y."/>
            <person name="Laidlaw J."/>
            <person name="Lara F."/>
            <person name="Le T.-K."/>
            <person name="Lee S.L."/>
            <person name="Legall F.H."/>
            <person name="Lemon S.J."/>
            <person name="Lewis L.R."/>
            <person name="Li B."/>
            <person name="Liu Y."/>
            <person name="Liu Y.-S."/>
            <person name="Lopez J."/>
            <person name="Lozado R.J."/>
            <person name="Lu J."/>
            <person name="Madu R.C."/>
            <person name="Maheshwari M."/>
            <person name="Maheshwari R."/>
            <person name="Malloy K."/>
            <person name="Martinez E."/>
            <person name="Mathew T."/>
            <person name="Mercado I.C."/>
            <person name="Mercado C."/>
            <person name="Meyer B."/>
            <person name="Montgomery K."/>
            <person name="Morgan M.B."/>
            <person name="Munidasa M."/>
            <person name="Nazareth L.V."/>
            <person name="Nelson J."/>
            <person name="Ng B.M."/>
            <person name="Nguyen N.B."/>
            <person name="Nguyen P.Q."/>
            <person name="Nguyen T."/>
            <person name="Obregon M."/>
            <person name="Okwuonu G.O."/>
            <person name="Onwere C.G."/>
            <person name="Orozco G."/>
            <person name="Parra A."/>
            <person name="Patel S."/>
            <person name="Patil S."/>
            <person name="Perez A."/>
            <person name="Perez Y."/>
            <person name="Pham C."/>
            <person name="Primus E.L."/>
            <person name="Pu L.-L."/>
            <person name="Puazo M."/>
            <person name="Qin X."/>
            <person name="Quiroz J.B."/>
            <person name="Reese J."/>
            <person name="Richards S."/>
            <person name="Rives C.M."/>
            <person name="Robberts R."/>
            <person name="Ruiz S.J."/>
            <person name="Ruiz M.J."/>
            <person name="Santibanez J."/>
            <person name="Schneider B.W."/>
            <person name="Sisson I."/>
            <person name="Smith M."/>
            <person name="Sodergren E."/>
            <person name="Song X.-Z."/>
            <person name="Song B.B."/>
            <person name="Summersgill H."/>
            <person name="Thelus R."/>
            <person name="Thornton R.D."/>
            <person name="Trejos Z.Y."/>
            <person name="Usmani K."/>
            <person name="Vattathil S."/>
            <person name="Villasana D."/>
            <person name="Walker D.L."/>
            <person name="Wang S."/>
            <person name="Wang K."/>
            <person name="White C.S."/>
            <person name="Williams A.C."/>
            <person name="Williamson J."/>
            <person name="Wilson K."/>
            <person name="Woghiren I.O."/>
            <person name="Woodworth J.R."/>
            <person name="Worley K.C."/>
            <person name="Wright R.A."/>
            <person name="Wu W."/>
            <person name="Young L."/>
            <person name="Zhang L."/>
            <person name="Zhang J."/>
            <person name="Zhu Y."/>
            <person name="Muzny D.M."/>
            <person name="Weinstock G."/>
            <person name="Gibbs R.A."/>
        </authorList>
    </citation>
    <scope>NUCLEOTIDE SEQUENCE [LARGE SCALE GENOMIC DNA]</scope>
    <source>
        <strain evidence="2">LSR1</strain>
    </source>
</reference>
<dbReference type="KEGG" id="api:100159407"/>
<dbReference type="GO" id="GO:0005829">
    <property type="term" value="C:cytosol"/>
    <property type="evidence" value="ECO:0007669"/>
    <property type="project" value="TreeGrafter"/>
</dbReference>
<dbReference type="GO" id="GO:0000922">
    <property type="term" value="C:spindle pole"/>
    <property type="evidence" value="ECO:0007669"/>
    <property type="project" value="TreeGrafter"/>
</dbReference>
<accession>A0A8R1X0V3</accession>
<name>A0A8R1X0V3_ACYPI</name>
<dbReference type="SUPFAM" id="SSF69322">
    <property type="entry name" value="Tricorn protease domain 2"/>
    <property type="match status" value="1"/>
</dbReference>
<protein>
    <recommendedName>
        <fullName evidence="3">WD repeat-containing protein 73</fullName>
    </recommendedName>
</protein>
<dbReference type="PANTHER" id="PTHR46947">
    <property type="entry name" value="WD REPEAT-CONTAINING PROTEIN 73"/>
    <property type="match status" value="1"/>
</dbReference>